<keyword evidence="3" id="KW-1003">Cell membrane</keyword>
<dbReference type="EMBL" id="CP015136">
    <property type="protein sequence ID" value="AMY11525.1"/>
    <property type="molecule type" value="Genomic_DNA"/>
</dbReference>
<keyword evidence="10" id="KW-1185">Reference proteome</keyword>
<keyword evidence="6 8" id="KW-1133">Transmembrane helix</keyword>
<keyword evidence="4 8" id="KW-0812">Transmembrane</keyword>
<dbReference type="KEGG" id="abac:LuPra_04775"/>
<dbReference type="GO" id="GO:0005886">
    <property type="term" value="C:plasma membrane"/>
    <property type="evidence" value="ECO:0007669"/>
    <property type="project" value="UniProtKB-SubCell"/>
</dbReference>
<dbReference type="AlphaFoldDB" id="A0A143PSB8"/>
<name>A0A143PSB8_LUTPR</name>
<dbReference type="Gene3D" id="1.10.1760.20">
    <property type="match status" value="1"/>
</dbReference>
<feature type="transmembrane region" description="Helical" evidence="8">
    <location>
        <begin position="32"/>
        <end position="53"/>
    </location>
</feature>
<dbReference type="RefSeq" id="WP_110173066.1">
    <property type="nucleotide sequence ID" value="NZ_CP015136.1"/>
</dbReference>
<proteinExistence type="inferred from homology"/>
<evidence type="ECO:0000256" key="6">
    <source>
        <dbReference type="ARBA" id="ARBA00022989"/>
    </source>
</evidence>
<feature type="transmembrane region" description="Helical" evidence="8">
    <location>
        <begin position="133"/>
        <end position="151"/>
    </location>
</feature>
<comment type="similarity">
    <text evidence="2">Belongs to the MreD family.</text>
</comment>
<gene>
    <name evidence="9" type="ORF">LuPra_04775</name>
</gene>
<feature type="transmembrane region" description="Helical" evidence="8">
    <location>
        <begin position="65"/>
        <end position="88"/>
    </location>
</feature>
<keyword evidence="7 8" id="KW-0472">Membrane</keyword>
<evidence type="ECO:0000256" key="2">
    <source>
        <dbReference type="ARBA" id="ARBA00007776"/>
    </source>
</evidence>
<dbReference type="GO" id="GO:0008360">
    <property type="term" value="P:regulation of cell shape"/>
    <property type="evidence" value="ECO:0007669"/>
    <property type="project" value="UniProtKB-KW"/>
</dbReference>
<reference evidence="10" key="2">
    <citation type="submission" date="2016-04" db="EMBL/GenBank/DDBJ databases">
        <title>First Complete Genome Sequence of a Subdivision 6 Acidobacterium.</title>
        <authorList>
            <person name="Huang S."/>
            <person name="Vieira S."/>
            <person name="Bunk B."/>
            <person name="Riedel T."/>
            <person name="Sproeer C."/>
            <person name="Overmann J."/>
        </authorList>
    </citation>
    <scope>NUCLEOTIDE SEQUENCE [LARGE SCALE GENOMIC DNA]</scope>
    <source>
        <strain evidence="10">DSM 100886 HEG_-6_39</strain>
    </source>
</reference>
<evidence type="ECO:0000313" key="9">
    <source>
        <dbReference type="EMBL" id="AMY11525.1"/>
    </source>
</evidence>
<comment type="subcellular location">
    <subcellularLocation>
        <location evidence="1">Cell membrane</location>
        <topology evidence="1">Multi-pass membrane protein</topology>
    </subcellularLocation>
</comment>
<sequence length="174" mass="18790">MTRLFLAGVAIVGALMLQTVVGYQLFGRLIAIDLVLVVVVSTALFFGPTAGMVSGTVAGLCQDALSGGVLGVAGLAKTLAGFVAGVIATQFIVSSVIPRGVVFFAMTWLHGVCFLGLYAMIERHGMGRPWRQLLVQSLLNAVVGVVATRMIERGPEWWRRRQYTRRAEGRRLVR</sequence>
<dbReference type="STRING" id="1855912.LuPra_04775"/>
<evidence type="ECO:0000256" key="8">
    <source>
        <dbReference type="SAM" id="Phobius"/>
    </source>
</evidence>
<dbReference type="Pfam" id="PF04093">
    <property type="entry name" value="MreD"/>
    <property type="match status" value="1"/>
</dbReference>
<evidence type="ECO:0000256" key="1">
    <source>
        <dbReference type="ARBA" id="ARBA00004651"/>
    </source>
</evidence>
<protein>
    <submittedName>
        <fullName evidence="9">Rod shape-determining protein MreD</fullName>
    </submittedName>
</protein>
<organism evidence="9 10">
    <name type="scientific">Luteitalea pratensis</name>
    <dbReference type="NCBI Taxonomy" id="1855912"/>
    <lineage>
        <taxon>Bacteria</taxon>
        <taxon>Pseudomonadati</taxon>
        <taxon>Acidobacteriota</taxon>
        <taxon>Vicinamibacteria</taxon>
        <taxon>Vicinamibacterales</taxon>
        <taxon>Vicinamibacteraceae</taxon>
        <taxon>Luteitalea</taxon>
    </lineage>
</organism>
<evidence type="ECO:0000256" key="7">
    <source>
        <dbReference type="ARBA" id="ARBA00023136"/>
    </source>
</evidence>
<reference evidence="9 10" key="1">
    <citation type="journal article" date="2016" name="Genome Announc.">
        <title>First Complete Genome Sequence of a Subdivision 6 Acidobacterium Strain.</title>
        <authorList>
            <person name="Huang S."/>
            <person name="Vieira S."/>
            <person name="Bunk B."/>
            <person name="Riedel T."/>
            <person name="Sproer C."/>
            <person name="Overmann J."/>
        </authorList>
    </citation>
    <scope>NUCLEOTIDE SEQUENCE [LARGE SCALE GENOMIC DNA]</scope>
    <source>
        <strain evidence="10">DSM 100886 HEG_-6_39</strain>
    </source>
</reference>
<dbReference type="InterPro" id="IPR007227">
    <property type="entry name" value="Cell_shape_determining_MreD"/>
</dbReference>
<dbReference type="Proteomes" id="UP000076079">
    <property type="component" value="Chromosome"/>
</dbReference>
<dbReference type="NCBIfam" id="TIGR03426">
    <property type="entry name" value="shape_MreD"/>
    <property type="match status" value="1"/>
</dbReference>
<evidence type="ECO:0000256" key="4">
    <source>
        <dbReference type="ARBA" id="ARBA00022692"/>
    </source>
</evidence>
<keyword evidence="5" id="KW-0133">Cell shape</keyword>
<evidence type="ECO:0000256" key="3">
    <source>
        <dbReference type="ARBA" id="ARBA00022475"/>
    </source>
</evidence>
<feature type="transmembrane region" description="Helical" evidence="8">
    <location>
        <begin position="100"/>
        <end position="121"/>
    </location>
</feature>
<evidence type="ECO:0000256" key="5">
    <source>
        <dbReference type="ARBA" id="ARBA00022960"/>
    </source>
</evidence>
<evidence type="ECO:0000313" key="10">
    <source>
        <dbReference type="Proteomes" id="UP000076079"/>
    </source>
</evidence>
<accession>A0A143PSB8</accession>